<sequence>MPHDAQGWIDALHLVPHPEGGHYRETYRAALAVTREGASRSASTAIYYLLRHGERSRLHRIRSDELWHFHAGDGLQVHVFAAGGHSVLRLGLDLAAGEAPQQWVAAGAWFGAEVERPGGWALVSCTVAPGFEFADLEFADRDALVRAFPAHADVVTRLT</sequence>
<dbReference type="InterPro" id="IPR009327">
    <property type="entry name" value="Cupin_DUF985"/>
</dbReference>
<gene>
    <name evidence="2" type="ORF">SAMN02745121_07172</name>
</gene>
<name>A0A1I2GA40_9BACT</name>
<protein>
    <recommendedName>
        <fullName evidence="1">DUF985 domain-containing protein</fullName>
    </recommendedName>
</protein>
<keyword evidence="3" id="KW-1185">Reference proteome</keyword>
<accession>A0A1I2GA40</accession>
<dbReference type="PANTHER" id="PTHR33387">
    <property type="entry name" value="RMLC-LIKE JELLY ROLL FOLD PROTEIN"/>
    <property type="match status" value="1"/>
</dbReference>
<proteinExistence type="predicted"/>
<dbReference type="InterPro" id="IPR011051">
    <property type="entry name" value="RmlC_Cupin_sf"/>
</dbReference>
<dbReference type="OrthoDB" id="9798288at2"/>
<dbReference type="RefSeq" id="WP_096325841.1">
    <property type="nucleotide sequence ID" value="NZ_FOMX01000031.1"/>
</dbReference>
<dbReference type="CDD" id="cd06121">
    <property type="entry name" value="cupin_YML079wp"/>
    <property type="match status" value="1"/>
</dbReference>
<organism evidence="2 3">
    <name type="scientific">Nannocystis exedens</name>
    <dbReference type="NCBI Taxonomy" id="54"/>
    <lineage>
        <taxon>Bacteria</taxon>
        <taxon>Pseudomonadati</taxon>
        <taxon>Myxococcota</taxon>
        <taxon>Polyangia</taxon>
        <taxon>Nannocystales</taxon>
        <taxon>Nannocystaceae</taxon>
        <taxon>Nannocystis</taxon>
    </lineage>
</organism>
<dbReference type="STRING" id="54.SAMN02745121_07172"/>
<reference evidence="3" key="1">
    <citation type="submission" date="2016-10" db="EMBL/GenBank/DDBJ databases">
        <authorList>
            <person name="Varghese N."/>
            <person name="Submissions S."/>
        </authorList>
    </citation>
    <scope>NUCLEOTIDE SEQUENCE [LARGE SCALE GENOMIC DNA]</scope>
    <source>
        <strain evidence="3">ATCC 25963</strain>
    </source>
</reference>
<dbReference type="Pfam" id="PF06172">
    <property type="entry name" value="Cupin_5"/>
    <property type="match status" value="1"/>
</dbReference>
<evidence type="ECO:0000259" key="1">
    <source>
        <dbReference type="Pfam" id="PF06172"/>
    </source>
</evidence>
<evidence type="ECO:0000313" key="2">
    <source>
        <dbReference type="EMBL" id="SFF14594.1"/>
    </source>
</evidence>
<dbReference type="EMBL" id="FOMX01000031">
    <property type="protein sequence ID" value="SFF14594.1"/>
    <property type="molecule type" value="Genomic_DNA"/>
</dbReference>
<dbReference type="AlphaFoldDB" id="A0A1I2GA40"/>
<evidence type="ECO:0000313" key="3">
    <source>
        <dbReference type="Proteomes" id="UP000199400"/>
    </source>
</evidence>
<feature type="domain" description="DUF985" evidence="1">
    <location>
        <begin position="7"/>
        <end position="139"/>
    </location>
</feature>
<dbReference type="InterPro" id="IPR039935">
    <property type="entry name" value="YML079W-like"/>
</dbReference>
<dbReference type="SUPFAM" id="SSF51182">
    <property type="entry name" value="RmlC-like cupins"/>
    <property type="match status" value="1"/>
</dbReference>
<dbReference type="Proteomes" id="UP000199400">
    <property type="component" value="Unassembled WGS sequence"/>
</dbReference>
<dbReference type="Gene3D" id="2.60.120.10">
    <property type="entry name" value="Jelly Rolls"/>
    <property type="match status" value="1"/>
</dbReference>
<dbReference type="PANTHER" id="PTHR33387:SF3">
    <property type="entry name" value="DUF985 DOMAIN-CONTAINING PROTEIN"/>
    <property type="match status" value="1"/>
</dbReference>
<dbReference type="InterPro" id="IPR014710">
    <property type="entry name" value="RmlC-like_jellyroll"/>
</dbReference>